<sequence>MLDKALVHGWVLDGAGGGRKLTPETAAQALAERPGQAAADRPGVLWLHLDRSVPGLAAWLEHSAGLPPAAIDALLAEDTRPRCDSWPDGLLINLRGVNLNPGAEPEDMLAVRVWATERFVVTLRLKPIMAVRALDERLAEGRGAHDVADFLAQLAEGLTDRMAPVLDDMEEALDAMEEQAETDHRQVEIDALTWLRSKSSLLRRFVAPQQAAVARLAASTESWMGDLARLSLRQTVDDITRYVEDLDALRERAAILKDAISQKQAERANRTMYVLTIVAGVFLPLGFITGLLGINVGGMPGVDSDMAFWIVCALILAIGIAEWLFLKRRGWL</sequence>
<dbReference type="GO" id="GO:0015095">
    <property type="term" value="F:magnesium ion transmembrane transporter activity"/>
    <property type="evidence" value="ECO:0007669"/>
    <property type="project" value="TreeGrafter"/>
</dbReference>
<dbReference type="CDD" id="cd12833">
    <property type="entry name" value="ZntB-like_1"/>
    <property type="match status" value="1"/>
</dbReference>
<dbReference type="SUPFAM" id="SSF143865">
    <property type="entry name" value="CorA soluble domain-like"/>
    <property type="match status" value="1"/>
</dbReference>
<dbReference type="GO" id="GO:0015087">
    <property type="term" value="F:cobalt ion transmembrane transporter activity"/>
    <property type="evidence" value="ECO:0007669"/>
    <property type="project" value="TreeGrafter"/>
</dbReference>
<evidence type="ECO:0000256" key="6">
    <source>
        <dbReference type="ARBA" id="ARBA00022692"/>
    </source>
</evidence>
<comment type="similarity">
    <text evidence="2">Belongs to the CorA metal ion transporter (MIT) (TC 1.A.35) family.</text>
</comment>
<dbReference type="InterPro" id="IPR045861">
    <property type="entry name" value="CorA_cytoplasmic_dom"/>
</dbReference>
<comment type="subcellular location">
    <subcellularLocation>
        <location evidence="1">Cell membrane</location>
        <topology evidence="1">Multi-pass membrane protein</topology>
    </subcellularLocation>
</comment>
<keyword evidence="7" id="KW-0862">Zinc</keyword>
<keyword evidence="8 12" id="KW-1133">Transmembrane helix</keyword>
<keyword evidence="14" id="KW-1185">Reference proteome</keyword>
<keyword evidence="3" id="KW-0813">Transport</keyword>
<accession>A0A154WGM0</accession>
<evidence type="ECO:0000256" key="5">
    <source>
        <dbReference type="ARBA" id="ARBA00022519"/>
    </source>
</evidence>
<evidence type="ECO:0000256" key="7">
    <source>
        <dbReference type="ARBA" id="ARBA00022833"/>
    </source>
</evidence>
<keyword evidence="10 12" id="KW-0472">Membrane</keyword>
<evidence type="ECO:0000256" key="9">
    <source>
        <dbReference type="ARBA" id="ARBA00023065"/>
    </source>
</evidence>
<evidence type="ECO:0000313" key="14">
    <source>
        <dbReference type="Proteomes" id="UP000076400"/>
    </source>
</evidence>
<dbReference type="Proteomes" id="UP000076400">
    <property type="component" value="Unassembled WGS sequence"/>
</dbReference>
<evidence type="ECO:0000256" key="8">
    <source>
        <dbReference type="ARBA" id="ARBA00022989"/>
    </source>
</evidence>
<keyword evidence="9" id="KW-0406">Ion transport</keyword>
<dbReference type="STRING" id="580166.AUP43_15590"/>
<keyword evidence="11" id="KW-0175">Coiled coil</keyword>
<dbReference type="Pfam" id="PF01544">
    <property type="entry name" value="CorA"/>
    <property type="match status" value="1"/>
</dbReference>
<proteinExistence type="inferred from homology"/>
<organism evidence="13 14">
    <name type="scientific">Oceanibaculum pacificum</name>
    <dbReference type="NCBI Taxonomy" id="580166"/>
    <lineage>
        <taxon>Bacteria</taxon>
        <taxon>Pseudomonadati</taxon>
        <taxon>Pseudomonadota</taxon>
        <taxon>Alphaproteobacteria</taxon>
        <taxon>Rhodospirillales</taxon>
        <taxon>Oceanibaculaceae</taxon>
        <taxon>Oceanibaculum</taxon>
    </lineage>
</organism>
<dbReference type="InterPro" id="IPR002523">
    <property type="entry name" value="MgTranspt_CorA/ZnTranspt_ZntB"/>
</dbReference>
<evidence type="ECO:0000256" key="4">
    <source>
        <dbReference type="ARBA" id="ARBA00022475"/>
    </source>
</evidence>
<feature type="transmembrane region" description="Helical" evidence="12">
    <location>
        <begin position="272"/>
        <end position="294"/>
    </location>
</feature>
<name>A0A154WGM0_9PROT</name>
<dbReference type="PANTHER" id="PTHR46494">
    <property type="entry name" value="CORA FAMILY METAL ION TRANSPORTER (EUROFUNG)"/>
    <property type="match status" value="1"/>
</dbReference>
<dbReference type="Gene3D" id="1.20.58.340">
    <property type="entry name" value="Magnesium transport protein CorA, transmembrane region"/>
    <property type="match status" value="2"/>
</dbReference>
<dbReference type="PANTHER" id="PTHR46494:SF3">
    <property type="entry name" value="ZINC TRANSPORT PROTEIN ZNTB"/>
    <property type="match status" value="1"/>
</dbReference>
<dbReference type="GO" id="GO:0000287">
    <property type="term" value="F:magnesium ion binding"/>
    <property type="evidence" value="ECO:0007669"/>
    <property type="project" value="TreeGrafter"/>
</dbReference>
<keyword evidence="4" id="KW-1003">Cell membrane</keyword>
<dbReference type="SUPFAM" id="SSF144083">
    <property type="entry name" value="Magnesium transport protein CorA, transmembrane region"/>
    <property type="match status" value="1"/>
</dbReference>
<protein>
    <recommendedName>
        <fullName evidence="15">Magnesium transporter</fullName>
    </recommendedName>
</protein>
<evidence type="ECO:0000256" key="2">
    <source>
        <dbReference type="ARBA" id="ARBA00009765"/>
    </source>
</evidence>
<feature type="transmembrane region" description="Helical" evidence="12">
    <location>
        <begin position="306"/>
        <end position="326"/>
    </location>
</feature>
<dbReference type="RefSeq" id="WP_067551590.1">
    <property type="nucleotide sequence ID" value="NZ_LPXN01000007.1"/>
</dbReference>
<dbReference type="AlphaFoldDB" id="A0A154WGM0"/>
<evidence type="ECO:0000313" key="13">
    <source>
        <dbReference type="EMBL" id="KZD12673.1"/>
    </source>
</evidence>
<feature type="coiled-coil region" evidence="11">
    <location>
        <begin position="232"/>
        <end position="266"/>
    </location>
</feature>
<keyword evidence="6 12" id="KW-0812">Transmembrane</keyword>
<evidence type="ECO:0000256" key="11">
    <source>
        <dbReference type="SAM" id="Coils"/>
    </source>
</evidence>
<gene>
    <name evidence="13" type="ORF">AUP43_15590</name>
</gene>
<evidence type="ECO:0000256" key="12">
    <source>
        <dbReference type="SAM" id="Phobius"/>
    </source>
</evidence>
<dbReference type="EMBL" id="LPXN01000007">
    <property type="protein sequence ID" value="KZD12673.1"/>
    <property type="molecule type" value="Genomic_DNA"/>
</dbReference>
<evidence type="ECO:0000256" key="1">
    <source>
        <dbReference type="ARBA" id="ARBA00004651"/>
    </source>
</evidence>
<evidence type="ECO:0000256" key="10">
    <source>
        <dbReference type="ARBA" id="ARBA00023136"/>
    </source>
</evidence>
<dbReference type="Gene3D" id="3.30.460.20">
    <property type="entry name" value="CorA soluble domain-like"/>
    <property type="match status" value="1"/>
</dbReference>
<dbReference type="OrthoDB" id="9803484at2"/>
<dbReference type="GO" id="GO:0050897">
    <property type="term" value="F:cobalt ion binding"/>
    <property type="evidence" value="ECO:0007669"/>
    <property type="project" value="TreeGrafter"/>
</dbReference>
<evidence type="ECO:0000256" key="3">
    <source>
        <dbReference type="ARBA" id="ARBA00022448"/>
    </source>
</evidence>
<keyword evidence="5" id="KW-0997">Cell inner membrane</keyword>
<comment type="caution">
    <text evidence="13">The sequence shown here is derived from an EMBL/GenBank/DDBJ whole genome shotgun (WGS) entry which is preliminary data.</text>
</comment>
<dbReference type="InterPro" id="IPR045863">
    <property type="entry name" value="CorA_TM1_TM2"/>
</dbReference>
<dbReference type="GO" id="GO:0005886">
    <property type="term" value="C:plasma membrane"/>
    <property type="evidence" value="ECO:0007669"/>
    <property type="project" value="UniProtKB-SubCell"/>
</dbReference>
<evidence type="ECO:0008006" key="15">
    <source>
        <dbReference type="Google" id="ProtNLM"/>
    </source>
</evidence>
<reference evidence="13 14" key="1">
    <citation type="submission" date="2015-12" db="EMBL/GenBank/DDBJ databases">
        <title>Genome sequence of Oceanibaculum pacificum MCCC 1A02656.</title>
        <authorList>
            <person name="Lu L."/>
            <person name="Lai Q."/>
            <person name="Shao Z."/>
            <person name="Qian P."/>
        </authorList>
    </citation>
    <scope>NUCLEOTIDE SEQUENCE [LARGE SCALE GENOMIC DNA]</scope>
    <source>
        <strain evidence="13 14">MCCC 1A02656</strain>
    </source>
</reference>